<dbReference type="AlphaFoldDB" id="A0A0C3S8F0"/>
<dbReference type="OrthoDB" id="2952514at2759"/>
<sequence length="173" mass="20360">MKKFARSQVEHLARRLEYEKSLSVEIVRTRAMNEYSLTPDQMDTLIPMRTAPNPYKPGTEMRFYNVKDVEACIRSLAMSDMLSRVSRPYRNLWRKFETLTRLRQRVLRPSKHPKRRRPPHFAAWQVLALHWQSPAARRLPSLATSLLKTKMMSTGTVASSTVFCHRLICWSNR</sequence>
<organism evidence="1 2">
    <name type="scientific">Phlebiopsis gigantea (strain 11061_1 CR5-6)</name>
    <name type="common">White-rot fungus</name>
    <name type="synonym">Peniophora gigantea</name>
    <dbReference type="NCBI Taxonomy" id="745531"/>
    <lineage>
        <taxon>Eukaryota</taxon>
        <taxon>Fungi</taxon>
        <taxon>Dikarya</taxon>
        <taxon>Basidiomycota</taxon>
        <taxon>Agaricomycotina</taxon>
        <taxon>Agaricomycetes</taxon>
        <taxon>Polyporales</taxon>
        <taxon>Phanerochaetaceae</taxon>
        <taxon>Phlebiopsis</taxon>
    </lineage>
</organism>
<accession>A0A0C3S8F0</accession>
<dbReference type="EMBL" id="KN840499">
    <property type="protein sequence ID" value="KIP07347.1"/>
    <property type="molecule type" value="Genomic_DNA"/>
</dbReference>
<proteinExistence type="predicted"/>
<protein>
    <submittedName>
        <fullName evidence="1">Uncharacterized protein</fullName>
    </submittedName>
</protein>
<evidence type="ECO:0000313" key="1">
    <source>
        <dbReference type="EMBL" id="KIP07347.1"/>
    </source>
</evidence>
<evidence type="ECO:0000313" key="2">
    <source>
        <dbReference type="Proteomes" id="UP000053257"/>
    </source>
</evidence>
<gene>
    <name evidence="1" type="ORF">PHLGIDRAFT_424357</name>
</gene>
<keyword evidence="2" id="KW-1185">Reference proteome</keyword>
<name>A0A0C3S8F0_PHLG1</name>
<reference evidence="1 2" key="1">
    <citation type="journal article" date="2014" name="PLoS Genet.">
        <title>Analysis of the Phlebiopsis gigantea genome, transcriptome and secretome provides insight into its pioneer colonization strategies of wood.</title>
        <authorList>
            <person name="Hori C."/>
            <person name="Ishida T."/>
            <person name="Igarashi K."/>
            <person name="Samejima M."/>
            <person name="Suzuki H."/>
            <person name="Master E."/>
            <person name="Ferreira P."/>
            <person name="Ruiz-Duenas F.J."/>
            <person name="Held B."/>
            <person name="Canessa P."/>
            <person name="Larrondo L.F."/>
            <person name="Schmoll M."/>
            <person name="Druzhinina I.S."/>
            <person name="Kubicek C.P."/>
            <person name="Gaskell J.A."/>
            <person name="Kersten P."/>
            <person name="St John F."/>
            <person name="Glasner J."/>
            <person name="Sabat G."/>
            <person name="Splinter BonDurant S."/>
            <person name="Syed K."/>
            <person name="Yadav J."/>
            <person name="Mgbeahuruike A.C."/>
            <person name="Kovalchuk A."/>
            <person name="Asiegbu F.O."/>
            <person name="Lackner G."/>
            <person name="Hoffmeister D."/>
            <person name="Rencoret J."/>
            <person name="Gutierrez A."/>
            <person name="Sun H."/>
            <person name="Lindquist E."/>
            <person name="Barry K."/>
            <person name="Riley R."/>
            <person name="Grigoriev I.V."/>
            <person name="Henrissat B."/>
            <person name="Kues U."/>
            <person name="Berka R.M."/>
            <person name="Martinez A.T."/>
            <person name="Covert S.F."/>
            <person name="Blanchette R.A."/>
            <person name="Cullen D."/>
        </authorList>
    </citation>
    <scope>NUCLEOTIDE SEQUENCE [LARGE SCALE GENOMIC DNA]</scope>
    <source>
        <strain evidence="1 2">11061_1 CR5-6</strain>
    </source>
</reference>
<dbReference type="Proteomes" id="UP000053257">
    <property type="component" value="Unassembled WGS sequence"/>
</dbReference>
<dbReference type="HOGENOM" id="CLU_1548165_0_0_1"/>